<gene>
    <name evidence="1" type="ORF">M9458_022370</name>
</gene>
<name>A0ABD0QAS9_CIRMR</name>
<sequence>MSCKAHGEKPIMVRWEKEVEKEKQSHMINPDMWRHTVTVKNVGDEVVSTLQ</sequence>
<feature type="non-terminal residue" evidence="1">
    <location>
        <position position="51"/>
    </location>
</feature>
<dbReference type="Proteomes" id="UP001529510">
    <property type="component" value="Unassembled WGS sequence"/>
</dbReference>
<dbReference type="EMBL" id="JAMKFB020000010">
    <property type="protein sequence ID" value="KAL0182995.1"/>
    <property type="molecule type" value="Genomic_DNA"/>
</dbReference>
<organism evidence="1 2">
    <name type="scientific">Cirrhinus mrigala</name>
    <name type="common">Mrigala</name>
    <dbReference type="NCBI Taxonomy" id="683832"/>
    <lineage>
        <taxon>Eukaryota</taxon>
        <taxon>Metazoa</taxon>
        <taxon>Chordata</taxon>
        <taxon>Craniata</taxon>
        <taxon>Vertebrata</taxon>
        <taxon>Euteleostomi</taxon>
        <taxon>Actinopterygii</taxon>
        <taxon>Neopterygii</taxon>
        <taxon>Teleostei</taxon>
        <taxon>Ostariophysi</taxon>
        <taxon>Cypriniformes</taxon>
        <taxon>Cyprinidae</taxon>
        <taxon>Labeoninae</taxon>
        <taxon>Labeonini</taxon>
        <taxon>Cirrhinus</taxon>
    </lineage>
</organism>
<protein>
    <submittedName>
        <fullName evidence="1">Uncharacterized protein</fullName>
    </submittedName>
</protein>
<accession>A0ABD0QAS9</accession>
<reference evidence="1 2" key="1">
    <citation type="submission" date="2024-05" db="EMBL/GenBank/DDBJ databases">
        <title>Genome sequencing and assembly of Indian major carp, Cirrhinus mrigala (Hamilton, 1822).</title>
        <authorList>
            <person name="Mohindra V."/>
            <person name="Chowdhury L.M."/>
            <person name="Lal K."/>
            <person name="Jena J.K."/>
        </authorList>
    </citation>
    <scope>NUCLEOTIDE SEQUENCE [LARGE SCALE GENOMIC DNA]</scope>
    <source>
        <strain evidence="1">CM1030</strain>
        <tissue evidence="1">Blood</tissue>
    </source>
</reference>
<dbReference type="AlphaFoldDB" id="A0ABD0QAS9"/>
<proteinExistence type="predicted"/>
<comment type="caution">
    <text evidence="1">The sequence shown here is derived from an EMBL/GenBank/DDBJ whole genome shotgun (WGS) entry which is preliminary data.</text>
</comment>
<evidence type="ECO:0000313" key="1">
    <source>
        <dbReference type="EMBL" id="KAL0182995.1"/>
    </source>
</evidence>
<evidence type="ECO:0000313" key="2">
    <source>
        <dbReference type="Proteomes" id="UP001529510"/>
    </source>
</evidence>
<keyword evidence="2" id="KW-1185">Reference proteome</keyword>